<evidence type="ECO:0000313" key="3">
    <source>
        <dbReference type="Proteomes" id="UP000694865"/>
    </source>
</evidence>
<proteinExistence type="predicted"/>
<evidence type="ECO:0000313" key="4">
    <source>
        <dbReference type="RefSeq" id="XP_002736149.2"/>
    </source>
</evidence>
<sequence>MAEQVNVRVCLVIICLVLMAPEGLSNPDKFDEELFIRPLPSGHVYSHFQFTTTWDVDVHDPSTFAHYNFFPKSLGQIINKYSVQELHLSLTQGYWRHEKWGYPVSSAPPGAQLWVWFQESTVDIEQTWKELVNVLSGLFCASLNFIDGTVTVKPQLSFRPQGIATDKYSINSTYLRYATLPRENVCTENLTPWKKLLPCDSKAGLSTLLNAMQLYNANYHSLEVHVRPVCANPSCTIPALELSQSLSVVFDQPIREYGKQDWSLKKLFGRGARGACPMASTSNIYVDISSNKTSNLVQLTPEPTDTRVVTRGGGTSTYGVYDLNNWDSSNQLMLAMKWKNKHCYDVNHPPQIHVHRFITGYGQDKGGITCLLFNHDTEKSQSVIYLDTVPWYIRLYLHTLKITTNNKPIKPDWMKYIPGQDRTRGYMLEMVLTLPPDSVTTIGIDFDRAFLKWTEHPPDANIGFHISSAVVSTILQHGNNTFSGQTDSRLFPSLFGSSNQKDFFIRLYSEILLIQLPTPDFSMPYNVICLACTVVAIAFGSLHNLTTRSFAPVDPNKKPTGIKAKIISVIKKIKGHKPDETDKSKNTDEKVDNKCETTEEVKKDR</sequence>
<gene>
    <name evidence="4" type="primary">LOC100374276</name>
</gene>
<dbReference type="PANTHER" id="PTHR12959">
    <property type="entry name" value="GPI TRANSAMIDASE COMPONENT PIG-T-RELATED"/>
    <property type="match status" value="1"/>
</dbReference>
<keyword evidence="2" id="KW-0732">Signal</keyword>
<dbReference type="GeneID" id="100374276"/>
<feature type="region of interest" description="Disordered" evidence="1">
    <location>
        <begin position="575"/>
        <end position="605"/>
    </location>
</feature>
<dbReference type="InterPro" id="IPR007245">
    <property type="entry name" value="PIG-T"/>
</dbReference>
<protein>
    <submittedName>
        <fullName evidence="4">GPI transamidase component PIG-T-like</fullName>
    </submittedName>
</protein>
<keyword evidence="3" id="KW-1185">Reference proteome</keyword>
<reference evidence="4" key="1">
    <citation type="submission" date="2025-08" db="UniProtKB">
        <authorList>
            <consortium name="RefSeq"/>
        </authorList>
    </citation>
    <scope>IDENTIFICATION</scope>
    <source>
        <tissue evidence="4">Testes</tissue>
    </source>
</reference>
<evidence type="ECO:0000256" key="1">
    <source>
        <dbReference type="SAM" id="MobiDB-lite"/>
    </source>
</evidence>
<accession>A0ABM0GS46</accession>
<feature type="signal peptide" evidence="2">
    <location>
        <begin position="1"/>
        <end position="25"/>
    </location>
</feature>
<organism evidence="3 4">
    <name type="scientific">Saccoglossus kowalevskii</name>
    <name type="common">Acorn worm</name>
    <dbReference type="NCBI Taxonomy" id="10224"/>
    <lineage>
        <taxon>Eukaryota</taxon>
        <taxon>Metazoa</taxon>
        <taxon>Hemichordata</taxon>
        <taxon>Enteropneusta</taxon>
        <taxon>Harrimaniidae</taxon>
        <taxon>Saccoglossus</taxon>
    </lineage>
</organism>
<dbReference type="Pfam" id="PF04113">
    <property type="entry name" value="Gpi16"/>
    <property type="match status" value="2"/>
</dbReference>
<name>A0ABM0GS46_SACKO</name>
<feature type="compositionally biased region" description="Basic and acidic residues" evidence="1">
    <location>
        <begin position="576"/>
        <end position="605"/>
    </location>
</feature>
<evidence type="ECO:0000256" key="2">
    <source>
        <dbReference type="SAM" id="SignalP"/>
    </source>
</evidence>
<dbReference type="RefSeq" id="XP_002736149.2">
    <property type="nucleotide sequence ID" value="XM_002736103.2"/>
</dbReference>
<dbReference type="PANTHER" id="PTHR12959:SF11">
    <property type="entry name" value="GPI TRANSAMIDASE COMPONENT PIG-T"/>
    <property type="match status" value="1"/>
</dbReference>
<dbReference type="Proteomes" id="UP000694865">
    <property type="component" value="Unplaced"/>
</dbReference>
<feature type="chain" id="PRO_5045784027" evidence="2">
    <location>
        <begin position="26"/>
        <end position="605"/>
    </location>
</feature>